<comment type="subcellular location">
    <subcellularLocation>
        <location evidence="1">Cell inner membrane</location>
        <topology evidence="1">Single-pass membrane protein</topology>
        <orientation evidence="1">Periplasmic side</orientation>
    </subcellularLocation>
</comment>
<keyword evidence="11" id="KW-0732">Signal</keyword>
<reference evidence="13 14" key="1">
    <citation type="submission" date="2023-12" db="EMBL/GenBank/DDBJ databases">
        <title>Chromobacterium sp. strain TRC.1.1.SA producing antimicrobial pigment.</title>
        <authorList>
            <person name="Verma N."/>
            <person name="Choksket S."/>
            <person name="Pinnaka A.K."/>
            <person name="Korpole S."/>
        </authorList>
    </citation>
    <scope>NUCLEOTIDE SEQUENCE [LARGE SCALE GENOMIC DNA]</scope>
    <source>
        <strain evidence="13 14">TRC1.1.SA</strain>
    </source>
</reference>
<keyword evidence="9" id="KW-0472">Membrane</keyword>
<proteinExistence type="inferred from homology"/>
<keyword evidence="7" id="KW-0653">Protein transport</keyword>
<evidence type="ECO:0000313" key="13">
    <source>
        <dbReference type="EMBL" id="MEN7433380.1"/>
    </source>
</evidence>
<evidence type="ECO:0000256" key="1">
    <source>
        <dbReference type="ARBA" id="ARBA00004383"/>
    </source>
</evidence>
<dbReference type="InterPro" id="IPR051045">
    <property type="entry name" value="TonB-dependent_transducer"/>
</dbReference>
<evidence type="ECO:0000256" key="10">
    <source>
        <dbReference type="SAM" id="MobiDB-lite"/>
    </source>
</evidence>
<dbReference type="SUPFAM" id="SSF74653">
    <property type="entry name" value="TolA/TonB C-terminal domain"/>
    <property type="match status" value="1"/>
</dbReference>
<dbReference type="EMBL" id="JAYFSJ010000020">
    <property type="protein sequence ID" value="MEN7433380.1"/>
    <property type="molecule type" value="Genomic_DNA"/>
</dbReference>
<dbReference type="Gene3D" id="3.30.1150.10">
    <property type="match status" value="1"/>
</dbReference>
<keyword evidence="4" id="KW-1003">Cell membrane</keyword>
<feature type="domain" description="TonB C-terminal" evidence="12">
    <location>
        <begin position="38"/>
        <end position="132"/>
    </location>
</feature>
<keyword evidence="3" id="KW-0813">Transport</keyword>
<dbReference type="RefSeq" id="WP_346790618.1">
    <property type="nucleotide sequence ID" value="NZ_JAYFSJ010000020.1"/>
</dbReference>
<dbReference type="InterPro" id="IPR006260">
    <property type="entry name" value="TonB/TolA_C"/>
</dbReference>
<dbReference type="PANTHER" id="PTHR33446:SF2">
    <property type="entry name" value="PROTEIN TONB"/>
    <property type="match status" value="1"/>
</dbReference>
<dbReference type="Proteomes" id="UP001405405">
    <property type="component" value="Unassembled WGS sequence"/>
</dbReference>
<keyword evidence="6" id="KW-0812">Transmembrane</keyword>
<dbReference type="InterPro" id="IPR037682">
    <property type="entry name" value="TonB_C"/>
</dbReference>
<dbReference type="NCBIfam" id="TIGR01352">
    <property type="entry name" value="tonB_Cterm"/>
    <property type="match status" value="1"/>
</dbReference>
<evidence type="ECO:0000259" key="12">
    <source>
        <dbReference type="PROSITE" id="PS52015"/>
    </source>
</evidence>
<evidence type="ECO:0000256" key="2">
    <source>
        <dbReference type="ARBA" id="ARBA00006555"/>
    </source>
</evidence>
<gene>
    <name evidence="13" type="ORF">VA599_21810</name>
</gene>
<feature type="compositionally biased region" description="Low complexity" evidence="10">
    <location>
        <begin position="27"/>
        <end position="42"/>
    </location>
</feature>
<dbReference type="PANTHER" id="PTHR33446">
    <property type="entry name" value="PROTEIN TONB-RELATED"/>
    <property type="match status" value="1"/>
</dbReference>
<sequence>MILATLLLQGVATVAAASPPQTSATAAAPAIASAPAAARPTPRNAWNNPSPPYPTRSIEEGEAGTVRLKMHISAEGTVQAVALDSSSGYPRLDQAAMTAARTWRFIPAKRGGKAIPYIFIIPIQFSLKPAKS</sequence>
<comment type="similarity">
    <text evidence="2">Belongs to the TonB family.</text>
</comment>
<evidence type="ECO:0000256" key="8">
    <source>
        <dbReference type="ARBA" id="ARBA00022989"/>
    </source>
</evidence>
<organism evidence="13 14">
    <name type="scientific">Chromobacterium indicum</name>
    <dbReference type="NCBI Taxonomy" id="3110228"/>
    <lineage>
        <taxon>Bacteria</taxon>
        <taxon>Pseudomonadati</taxon>
        <taxon>Pseudomonadota</taxon>
        <taxon>Betaproteobacteria</taxon>
        <taxon>Neisseriales</taxon>
        <taxon>Chromobacteriaceae</taxon>
        <taxon>Chromobacterium</taxon>
    </lineage>
</organism>
<keyword evidence="14" id="KW-1185">Reference proteome</keyword>
<feature type="signal peptide" evidence="11">
    <location>
        <begin position="1"/>
        <end position="17"/>
    </location>
</feature>
<evidence type="ECO:0000256" key="4">
    <source>
        <dbReference type="ARBA" id="ARBA00022475"/>
    </source>
</evidence>
<evidence type="ECO:0000256" key="11">
    <source>
        <dbReference type="SAM" id="SignalP"/>
    </source>
</evidence>
<keyword evidence="5" id="KW-0997">Cell inner membrane</keyword>
<name>A0ABV0CQD8_9NEIS</name>
<evidence type="ECO:0000256" key="6">
    <source>
        <dbReference type="ARBA" id="ARBA00022692"/>
    </source>
</evidence>
<evidence type="ECO:0000256" key="5">
    <source>
        <dbReference type="ARBA" id="ARBA00022519"/>
    </source>
</evidence>
<evidence type="ECO:0000256" key="3">
    <source>
        <dbReference type="ARBA" id="ARBA00022448"/>
    </source>
</evidence>
<comment type="caution">
    <text evidence="13">The sequence shown here is derived from an EMBL/GenBank/DDBJ whole genome shotgun (WGS) entry which is preliminary data.</text>
</comment>
<evidence type="ECO:0000313" key="14">
    <source>
        <dbReference type="Proteomes" id="UP001405405"/>
    </source>
</evidence>
<keyword evidence="8" id="KW-1133">Transmembrane helix</keyword>
<accession>A0ABV0CQD8</accession>
<evidence type="ECO:0000256" key="9">
    <source>
        <dbReference type="ARBA" id="ARBA00023136"/>
    </source>
</evidence>
<protein>
    <submittedName>
        <fullName evidence="13">Energy transducer TonB</fullName>
    </submittedName>
</protein>
<dbReference type="PROSITE" id="PS52015">
    <property type="entry name" value="TONB_CTD"/>
    <property type="match status" value="1"/>
</dbReference>
<dbReference type="Pfam" id="PF03544">
    <property type="entry name" value="TonB_C"/>
    <property type="match status" value="1"/>
</dbReference>
<evidence type="ECO:0000256" key="7">
    <source>
        <dbReference type="ARBA" id="ARBA00022927"/>
    </source>
</evidence>
<feature type="region of interest" description="Disordered" evidence="10">
    <location>
        <begin position="27"/>
        <end position="58"/>
    </location>
</feature>
<feature type="chain" id="PRO_5046277301" evidence="11">
    <location>
        <begin position="18"/>
        <end position="132"/>
    </location>
</feature>